<dbReference type="InParanoid" id="A0A7R8YWH6"/>
<dbReference type="OMA" id="MNADIMN"/>
<accession>A0A7R8YWH6</accession>
<proteinExistence type="predicted"/>
<dbReference type="Gene3D" id="3.30.1360.120">
    <property type="entry name" value="Probable tRNA modification gtpase trme, domain 1"/>
    <property type="match status" value="1"/>
</dbReference>
<protein>
    <submittedName>
        <fullName evidence="7">Uncharacterized protein</fullName>
    </submittedName>
</protein>
<keyword evidence="2" id="KW-0809">Transit peptide</keyword>
<comment type="subcellular location">
    <subcellularLocation>
        <location evidence="1">Mitochondrion</location>
    </subcellularLocation>
</comment>
<dbReference type="PANTHER" id="PTHR22602">
    <property type="entry name" value="TRANSFERASE CAF17, MITOCHONDRIAL-RELATED"/>
    <property type="match status" value="1"/>
</dbReference>
<dbReference type="OrthoDB" id="191995at2759"/>
<evidence type="ECO:0000313" key="8">
    <source>
        <dbReference type="Proteomes" id="UP000594454"/>
    </source>
</evidence>
<evidence type="ECO:0000256" key="3">
    <source>
        <dbReference type="ARBA" id="ARBA00023128"/>
    </source>
</evidence>
<feature type="domain" description="CAF17 C-terminal" evidence="6">
    <location>
        <begin position="289"/>
        <end position="358"/>
    </location>
</feature>
<dbReference type="GO" id="GO:0005759">
    <property type="term" value="C:mitochondrial matrix"/>
    <property type="evidence" value="ECO:0007669"/>
    <property type="project" value="TreeGrafter"/>
</dbReference>
<reference evidence="7 8" key="1">
    <citation type="submission" date="2020-11" db="EMBL/GenBank/DDBJ databases">
        <authorList>
            <person name="Wallbank WR R."/>
            <person name="Pardo Diaz C."/>
            <person name="Kozak K."/>
            <person name="Martin S."/>
            <person name="Jiggins C."/>
            <person name="Moest M."/>
            <person name="Warren A I."/>
            <person name="Generalovic N T."/>
            <person name="Byers J.R.P. K."/>
            <person name="Montejo-Kovacevich G."/>
            <person name="Yen C E."/>
        </authorList>
    </citation>
    <scope>NUCLEOTIDE SEQUENCE [LARGE SCALE GENOMIC DNA]</scope>
</reference>
<evidence type="ECO:0000259" key="6">
    <source>
        <dbReference type="Pfam" id="PF25455"/>
    </source>
</evidence>
<dbReference type="EMBL" id="LR899012">
    <property type="protein sequence ID" value="CAD7087933.1"/>
    <property type="molecule type" value="Genomic_DNA"/>
</dbReference>
<dbReference type="Pfam" id="PF25455">
    <property type="entry name" value="Beta-barrel_CAF17_C"/>
    <property type="match status" value="1"/>
</dbReference>
<name>A0A7R8YWH6_HERIL</name>
<gene>
    <name evidence="7" type="ORF">HERILL_LOCUS10605</name>
</gene>
<evidence type="ECO:0000259" key="5">
    <source>
        <dbReference type="Pfam" id="PF01571"/>
    </source>
</evidence>
<feature type="coiled-coil region" evidence="4">
    <location>
        <begin position="106"/>
        <end position="133"/>
    </location>
</feature>
<organism evidence="7 8">
    <name type="scientific">Hermetia illucens</name>
    <name type="common">Black soldier fly</name>
    <dbReference type="NCBI Taxonomy" id="343691"/>
    <lineage>
        <taxon>Eukaryota</taxon>
        <taxon>Metazoa</taxon>
        <taxon>Ecdysozoa</taxon>
        <taxon>Arthropoda</taxon>
        <taxon>Hexapoda</taxon>
        <taxon>Insecta</taxon>
        <taxon>Pterygota</taxon>
        <taxon>Neoptera</taxon>
        <taxon>Endopterygota</taxon>
        <taxon>Diptera</taxon>
        <taxon>Brachycera</taxon>
        <taxon>Stratiomyomorpha</taxon>
        <taxon>Stratiomyidae</taxon>
        <taxon>Hermetiinae</taxon>
        <taxon>Hermetia</taxon>
    </lineage>
</organism>
<dbReference type="GO" id="GO:0016226">
    <property type="term" value="P:iron-sulfur cluster assembly"/>
    <property type="evidence" value="ECO:0007669"/>
    <property type="project" value="TreeGrafter"/>
</dbReference>
<keyword evidence="4" id="KW-0175">Coiled coil</keyword>
<dbReference type="InterPro" id="IPR006222">
    <property type="entry name" value="GCVT_N"/>
</dbReference>
<dbReference type="InterPro" id="IPR045179">
    <property type="entry name" value="YgfZ/GcvT"/>
</dbReference>
<keyword evidence="3" id="KW-0496">Mitochondrion</keyword>
<dbReference type="PANTHER" id="PTHR22602:SF0">
    <property type="entry name" value="TRANSFERASE CAF17, MITOCHONDRIAL-RELATED"/>
    <property type="match status" value="1"/>
</dbReference>
<dbReference type="SUPFAM" id="SSF103025">
    <property type="entry name" value="Folate-binding domain"/>
    <property type="match status" value="1"/>
</dbReference>
<evidence type="ECO:0000313" key="7">
    <source>
        <dbReference type="EMBL" id="CAD7087933.1"/>
    </source>
</evidence>
<feature type="domain" description="GCVT N-terminal" evidence="5">
    <location>
        <begin position="49"/>
        <end position="117"/>
    </location>
</feature>
<keyword evidence="8" id="KW-1185">Reference proteome</keyword>
<dbReference type="Proteomes" id="UP000594454">
    <property type="component" value="Chromosome 4"/>
</dbReference>
<evidence type="ECO:0000256" key="4">
    <source>
        <dbReference type="SAM" id="Coils"/>
    </source>
</evidence>
<dbReference type="InterPro" id="IPR027266">
    <property type="entry name" value="TrmE/GcvT-like"/>
</dbReference>
<dbReference type="AlphaFoldDB" id="A0A7R8YWH6"/>
<evidence type="ECO:0000256" key="2">
    <source>
        <dbReference type="ARBA" id="ARBA00022946"/>
    </source>
</evidence>
<sequence>MFKFLGRTTLHHLGGGSIILPRLTFTTAQSTAPPKPHLLAENLHNRTLLRLHGKDALPVLQGLVTNDVTKLRKGFQCQYAMFLNKSGKALADAIIYRTANKNTFLLECDRNLINELKRRIRMYKHRDQELDIESLNGDFVIWAVFNEFNNSNKSHESLSFAHCRSGGSVGLKINSEGPPTKSDEINEEILLCRDPRLKSLGARVIVPHDFAMKDVCRLFPNCILESPTNKNDYKRLRYQLGVGEGTEDHPPGKTLPVEANCDFLNGFCFSKAGYIGHDSSSQLYHVNIRKRLMPLVINGRIDFTNLNIHLPNGSHVGKLIGRKGRNGLALLRIEQAMNALRLLIDGVPCELKKPGWWPTGEMMLGKEVSQQRQPAKKKSVQN</sequence>
<dbReference type="InterPro" id="IPR057460">
    <property type="entry name" value="CAF17_C"/>
</dbReference>
<dbReference type="Pfam" id="PF01571">
    <property type="entry name" value="GCV_T"/>
    <property type="match status" value="1"/>
</dbReference>
<evidence type="ECO:0000256" key="1">
    <source>
        <dbReference type="ARBA" id="ARBA00004173"/>
    </source>
</evidence>